<name>A0A3R6UZA7_9LACO</name>
<protein>
    <submittedName>
        <fullName evidence="1">Uncharacterized protein</fullName>
    </submittedName>
</protein>
<dbReference type="EMBL" id="QOCR01000002">
    <property type="protein sequence ID" value="RHW51313.1"/>
    <property type="molecule type" value="Genomic_DNA"/>
</dbReference>
<dbReference type="Proteomes" id="UP000284109">
    <property type="component" value="Unassembled WGS sequence"/>
</dbReference>
<organism evidence="1 2">
    <name type="scientific">Bombilactobacillus bombi</name>
    <dbReference type="NCBI Taxonomy" id="1303590"/>
    <lineage>
        <taxon>Bacteria</taxon>
        <taxon>Bacillati</taxon>
        <taxon>Bacillota</taxon>
        <taxon>Bacilli</taxon>
        <taxon>Lactobacillales</taxon>
        <taxon>Lactobacillaceae</taxon>
        <taxon>Bombilactobacillus</taxon>
    </lineage>
</organism>
<sequence length="88" mass="10706">MLKFPNVETLDNTVNNQLLNEYRDKVCTVKDVELTFKHIYKDKAKNNTIWRDEYNYLLLTIKRLKKRGCNVKELERAFNKHEKQLFKD</sequence>
<reference evidence="1 2" key="1">
    <citation type="submission" date="2018-07" db="EMBL/GenBank/DDBJ databases">
        <title>Genome sequences of six Lactobacillus spp. isolated from bumble bee guts.</title>
        <authorList>
            <person name="Motta E.V.S."/>
            <person name="Moran N.A."/>
        </authorList>
    </citation>
    <scope>NUCLEOTIDE SEQUENCE [LARGE SCALE GENOMIC DNA]</scope>
    <source>
        <strain evidence="1 2">BI-1.1</strain>
    </source>
</reference>
<gene>
    <name evidence="1" type="ORF">DS831_04645</name>
</gene>
<accession>A0A3R6UZA7</accession>
<dbReference type="AlphaFoldDB" id="A0A3R6UZA7"/>
<comment type="caution">
    <text evidence="1">The sequence shown here is derived from an EMBL/GenBank/DDBJ whole genome shotgun (WGS) entry which is preliminary data.</text>
</comment>
<evidence type="ECO:0000313" key="2">
    <source>
        <dbReference type="Proteomes" id="UP000284109"/>
    </source>
</evidence>
<proteinExistence type="predicted"/>
<dbReference type="RefSeq" id="WP_118900860.1">
    <property type="nucleotide sequence ID" value="NZ_QOCR01000002.1"/>
</dbReference>
<keyword evidence="2" id="KW-1185">Reference proteome</keyword>
<evidence type="ECO:0000313" key="1">
    <source>
        <dbReference type="EMBL" id="RHW51313.1"/>
    </source>
</evidence>